<dbReference type="AlphaFoldDB" id="A0A4R5TVQ1"/>
<evidence type="ECO:0000313" key="1">
    <source>
        <dbReference type="EMBL" id="TDK25196.1"/>
    </source>
</evidence>
<organism evidence="1 2">
    <name type="scientific">Arthrobacter crusticola</name>
    <dbReference type="NCBI Taxonomy" id="2547960"/>
    <lineage>
        <taxon>Bacteria</taxon>
        <taxon>Bacillati</taxon>
        <taxon>Actinomycetota</taxon>
        <taxon>Actinomycetes</taxon>
        <taxon>Micrococcales</taxon>
        <taxon>Micrococcaceae</taxon>
        <taxon>Arthrobacter</taxon>
    </lineage>
</organism>
<protein>
    <submittedName>
        <fullName evidence="1">Uncharacterized protein</fullName>
    </submittedName>
</protein>
<gene>
    <name evidence="1" type="ORF">E2F48_07875</name>
</gene>
<sequence>MSNFGKKRQITDREPVPAADIAEALTAGSFLYDDGATQTFDETGTTVYVEHGRPTQGEWYVDDKGRFCSFWPPSYRACYELRYLVEDGEVIGLEFTELNRGSTFTGRYSQPGLS</sequence>
<accession>A0A4R5TVQ1</accession>
<name>A0A4R5TVQ1_9MICC</name>
<comment type="caution">
    <text evidence="1">The sequence shown here is derived from an EMBL/GenBank/DDBJ whole genome shotgun (WGS) entry which is preliminary data.</text>
</comment>
<dbReference type="OrthoDB" id="4209462at2"/>
<dbReference type="RefSeq" id="WP_133403474.1">
    <property type="nucleotide sequence ID" value="NZ_SMTK01000003.1"/>
</dbReference>
<proteinExistence type="predicted"/>
<evidence type="ECO:0000313" key="2">
    <source>
        <dbReference type="Proteomes" id="UP000295411"/>
    </source>
</evidence>
<dbReference type="EMBL" id="SMTK01000003">
    <property type="protein sequence ID" value="TDK25196.1"/>
    <property type="molecule type" value="Genomic_DNA"/>
</dbReference>
<keyword evidence="2" id="KW-1185">Reference proteome</keyword>
<dbReference type="Proteomes" id="UP000295411">
    <property type="component" value="Unassembled WGS sequence"/>
</dbReference>
<reference evidence="1 2" key="1">
    <citation type="submission" date="2019-03" db="EMBL/GenBank/DDBJ databases">
        <title>Arthrobacter sp. nov., an bacterium isolated from biocrust in Mu Us Desert.</title>
        <authorList>
            <person name="Lixiong L."/>
        </authorList>
    </citation>
    <scope>NUCLEOTIDE SEQUENCE [LARGE SCALE GENOMIC DNA]</scope>
    <source>
        <strain evidence="1 2">SLN-3</strain>
    </source>
</reference>